<protein>
    <submittedName>
        <fullName evidence="2">Chorismate mutase</fullName>
    </submittedName>
</protein>
<dbReference type="AlphaFoldDB" id="A0A5B8JEU5"/>
<organism evidence="2 3">
    <name type="scientific">Streptomyces qinzhouensis</name>
    <dbReference type="NCBI Taxonomy" id="2599401"/>
    <lineage>
        <taxon>Bacteria</taxon>
        <taxon>Bacillati</taxon>
        <taxon>Actinomycetota</taxon>
        <taxon>Actinomycetes</taxon>
        <taxon>Kitasatosporales</taxon>
        <taxon>Streptomycetaceae</taxon>
        <taxon>Streptomyces</taxon>
    </lineage>
</organism>
<gene>
    <name evidence="2" type="ORF">FQU76_30600</name>
</gene>
<dbReference type="Gene3D" id="1.20.59.10">
    <property type="entry name" value="Chorismate mutase"/>
    <property type="match status" value="1"/>
</dbReference>
<name>A0A5B8JEU5_9ACTN</name>
<dbReference type="EMBL" id="CP042266">
    <property type="protein sequence ID" value="QDY80137.1"/>
    <property type="molecule type" value="Genomic_DNA"/>
</dbReference>
<keyword evidence="3" id="KW-1185">Reference proteome</keyword>
<dbReference type="KEGG" id="sqz:FQU76_30600"/>
<dbReference type="GO" id="GO:0046417">
    <property type="term" value="P:chorismate metabolic process"/>
    <property type="evidence" value="ECO:0007669"/>
    <property type="project" value="InterPro"/>
</dbReference>
<accession>A0A5B8JEU5</accession>
<evidence type="ECO:0000313" key="3">
    <source>
        <dbReference type="Proteomes" id="UP000320580"/>
    </source>
</evidence>
<dbReference type="OrthoDB" id="3213864at2"/>
<dbReference type="Proteomes" id="UP000320580">
    <property type="component" value="Chromosome"/>
</dbReference>
<evidence type="ECO:0000256" key="1">
    <source>
        <dbReference type="SAM" id="MobiDB-lite"/>
    </source>
</evidence>
<reference evidence="2 3" key="1">
    <citation type="submission" date="2019-07" db="EMBL/GenBank/DDBJ databases">
        <authorList>
            <person name="Zhu P."/>
        </authorList>
    </citation>
    <scope>NUCLEOTIDE SEQUENCE [LARGE SCALE GENOMIC DNA]</scope>
    <source>
        <strain evidence="2 3">SSL-25</strain>
    </source>
</reference>
<dbReference type="RefSeq" id="WP_146483534.1">
    <property type="nucleotide sequence ID" value="NZ_CP042266.1"/>
</dbReference>
<sequence>MSETVEGGSAPDRLAGPYEPDELDRLDEQLIALVLLRARRARGRQSDRRASGLPMSPLARENAMLRQYTERLGREGTAIALAVLALSRHR</sequence>
<dbReference type="InterPro" id="IPR036979">
    <property type="entry name" value="CM_dom_sf"/>
</dbReference>
<proteinExistence type="predicted"/>
<evidence type="ECO:0000313" key="2">
    <source>
        <dbReference type="EMBL" id="QDY80137.1"/>
    </source>
</evidence>
<feature type="region of interest" description="Disordered" evidence="1">
    <location>
        <begin position="1"/>
        <end position="21"/>
    </location>
</feature>